<organism evidence="17 18">
    <name type="scientific">Hyphococcus lacteus</name>
    <dbReference type="NCBI Taxonomy" id="3143536"/>
    <lineage>
        <taxon>Bacteria</taxon>
        <taxon>Pseudomonadati</taxon>
        <taxon>Pseudomonadota</taxon>
        <taxon>Alphaproteobacteria</taxon>
        <taxon>Parvularculales</taxon>
        <taxon>Parvularculaceae</taxon>
        <taxon>Hyphococcus</taxon>
    </lineage>
</organism>
<dbReference type="InterPro" id="IPR023465">
    <property type="entry name" value="Riboflavin_kinase_dom_sf"/>
</dbReference>
<evidence type="ECO:0000259" key="16">
    <source>
        <dbReference type="SMART" id="SM00904"/>
    </source>
</evidence>
<evidence type="ECO:0000256" key="4">
    <source>
        <dbReference type="ARBA" id="ARBA00022630"/>
    </source>
</evidence>
<dbReference type="Gene3D" id="3.40.50.620">
    <property type="entry name" value="HUPs"/>
    <property type="match status" value="1"/>
</dbReference>
<keyword evidence="10 15" id="KW-0274">FAD</keyword>
<evidence type="ECO:0000256" key="13">
    <source>
        <dbReference type="ARBA" id="ARBA00047880"/>
    </source>
</evidence>
<evidence type="ECO:0000256" key="1">
    <source>
        <dbReference type="ARBA" id="ARBA00002121"/>
    </source>
</evidence>
<feature type="domain" description="Riboflavin kinase" evidence="16">
    <location>
        <begin position="173"/>
        <end position="296"/>
    </location>
</feature>
<sequence>MVKPIIAAVGNFDGVHRGHQYLLAETAKFAHEHDAAPGVVCFDPHPRRYFRPNDPPFLLTLPEQRNALLRQYGAKEIYSLAFDEALAAMPPKQFIEGVLKDKLGLAGVVAGADFRFGAGRAGDGAMLENRGEDIGLAVKLVETISKDSSTDKFGSSAVRKALLDGDVARAAEILGRPWSVVATVEEGRKLGRTIGFPTANMSLGEIIAPRQGVYACRASVGGKTYEAVSNFGRRPTVGAESPLLETNFFDFDGDLYGKEIEVEFIAFLREEKKFNGLDELSAQIAQDCKQAKEILSR</sequence>
<dbReference type="GO" id="GO:0003919">
    <property type="term" value="F:FMN adenylyltransferase activity"/>
    <property type="evidence" value="ECO:0007669"/>
    <property type="project" value="UniProtKB-EC"/>
</dbReference>
<gene>
    <name evidence="17" type="ORF">ABFZ84_03325</name>
</gene>
<dbReference type="Proteomes" id="UP001560685">
    <property type="component" value="Unassembled WGS sequence"/>
</dbReference>
<comment type="pathway">
    <text evidence="3 15">Cofactor biosynthesis; FMN biosynthesis; FMN from riboflavin (ATP route): step 1/1.</text>
</comment>
<dbReference type="EMBL" id="JBEHZE010000001">
    <property type="protein sequence ID" value="MEX6632569.1"/>
    <property type="molecule type" value="Genomic_DNA"/>
</dbReference>
<keyword evidence="8 15" id="KW-0547">Nucleotide-binding</keyword>
<dbReference type="PIRSF" id="PIRSF004491">
    <property type="entry name" value="FAD_Synth"/>
    <property type="match status" value="1"/>
</dbReference>
<protein>
    <recommendedName>
        <fullName evidence="15">Riboflavin biosynthesis protein</fullName>
    </recommendedName>
    <domain>
        <recommendedName>
            <fullName evidence="15">Riboflavin kinase</fullName>
            <ecNumber evidence="15">2.7.1.26</ecNumber>
        </recommendedName>
        <alternativeName>
            <fullName evidence="15">Flavokinase</fullName>
        </alternativeName>
    </domain>
    <domain>
        <recommendedName>
            <fullName evidence="15">FMN adenylyltransferase</fullName>
            <ecNumber evidence="15">2.7.7.2</ecNumber>
        </recommendedName>
        <alternativeName>
            <fullName evidence="15">FAD pyrophosphorylase</fullName>
        </alternativeName>
        <alternativeName>
            <fullName evidence="15">FAD synthase</fullName>
        </alternativeName>
    </domain>
</protein>
<keyword evidence="7 15" id="KW-0548">Nucleotidyltransferase</keyword>
<evidence type="ECO:0000256" key="12">
    <source>
        <dbReference type="ARBA" id="ARBA00023268"/>
    </source>
</evidence>
<dbReference type="EC" id="2.7.7.2" evidence="15"/>
<comment type="similarity">
    <text evidence="15">Belongs to the ribF family.</text>
</comment>
<dbReference type="InterPro" id="IPR002606">
    <property type="entry name" value="Riboflavin_kinase_bac"/>
</dbReference>
<dbReference type="SUPFAM" id="SSF52374">
    <property type="entry name" value="Nucleotidylyl transferase"/>
    <property type="match status" value="1"/>
</dbReference>
<dbReference type="EC" id="2.7.1.26" evidence="15"/>
<evidence type="ECO:0000256" key="9">
    <source>
        <dbReference type="ARBA" id="ARBA00022777"/>
    </source>
</evidence>
<comment type="catalytic activity">
    <reaction evidence="13 15">
        <text>riboflavin + ATP = FMN + ADP + H(+)</text>
        <dbReference type="Rhea" id="RHEA:14357"/>
        <dbReference type="ChEBI" id="CHEBI:15378"/>
        <dbReference type="ChEBI" id="CHEBI:30616"/>
        <dbReference type="ChEBI" id="CHEBI:57986"/>
        <dbReference type="ChEBI" id="CHEBI:58210"/>
        <dbReference type="ChEBI" id="CHEBI:456216"/>
        <dbReference type="EC" id="2.7.1.26"/>
    </reaction>
</comment>
<keyword evidence="5 15" id="KW-0288">FMN</keyword>
<evidence type="ECO:0000256" key="15">
    <source>
        <dbReference type="PIRNR" id="PIRNR004491"/>
    </source>
</evidence>
<keyword evidence="18" id="KW-1185">Reference proteome</keyword>
<reference evidence="17 18" key="1">
    <citation type="submission" date="2024-05" db="EMBL/GenBank/DDBJ databases">
        <title>Three bacterial strains, DH-69, EH-24, and ECK-19 isolated from coastal sediments.</title>
        <authorList>
            <person name="Ye Y.-Q."/>
            <person name="Du Z.-J."/>
        </authorList>
    </citation>
    <scope>NUCLEOTIDE SEQUENCE [LARGE SCALE GENOMIC DNA]</scope>
    <source>
        <strain evidence="17 18">ECK-19</strain>
    </source>
</reference>
<dbReference type="InterPro" id="IPR015864">
    <property type="entry name" value="FAD_synthase"/>
</dbReference>
<evidence type="ECO:0000256" key="3">
    <source>
        <dbReference type="ARBA" id="ARBA00005201"/>
    </source>
</evidence>
<dbReference type="GO" id="GO:0008531">
    <property type="term" value="F:riboflavin kinase activity"/>
    <property type="evidence" value="ECO:0007669"/>
    <property type="project" value="UniProtKB-EC"/>
</dbReference>
<comment type="catalytic activity">
    <reaction evidence="14 15">
        <text>FMN + ATP + H(+) = FAD + diphosphate</text>
        <dbReference type="Rhea" id="RHEA:17237"/>
        <dbReference type="ChEBI" id="CHEBI:15378"/>
        <dbReference type="ChEBI" id="CHEBI:30616"/>
        <dbReference type="ChEBI" id="CHEBI:33019"/>
        <dbReference type="ChEBI" id="CHEBI:57692"/>
        <dbReference type="ChEBI" id="CHEBI:58210"/>
        <dbReference type="EC" id="2.7.7.2"/>
    </reaction>
</comment>
<accession>A0ABV3Z1A7</accession>
<dbReference type="SMART" id="SM00904">
    <property type="entry name" value="Flavokinase"/>
    <property type="match status" value="1"/>
</dbReference>
<keyword evidence="4 15" id="KW-0285">Flavoprotein</keyword>
<dbReference type="PANTHER" id="PTHR22749:SF6">
    <property type="entry name" value="RIBOFLAVIN KINASE"/>
    <property type="match status" value="1"/>
</dbReference>
<keyword evidence="11 15" id="KW-0067">ATP-binding</keyword>
<dbReference type="InterPro" id="IPR023468">
    <property type="entry name" value="Riboflavin_kinase"/>
</dbReference>
<dbReference type="NCBIfam" id="TIGR00083">
    <property type="entry name" value="ribF"/>
    <property type="match status" value="1"/>
</dbReference>
<name>A0ABV3Z1A7_9PROT</name>
<dbReference type="RefSeq" id="WP_369312492.1">
    <property type="nucleotide sequence ID" value="NZ_JBEHZE010000001.1"/>
</dbReference>
<comment type="pathway">
    <text evidence="2 15">Cofactor biosynthesis; FAD biosynthesis; FAD from FMN: step 1/1.</text>
</comment>
<evidence type="ECO:0000256" key="8">
    <source>
        <dbReference type="ARBA" id="ARBA00022741"/>
    </source>
</evidence>
<dbReference type="Gene3D" id="2.40.30.30">
    <property type="entry name" value="Riboflavin kinase-like"/>
    <property type="match status" value="1"/>
</dbReference>
<keyword evidence="6 15" id="KW-0808">Transferase</keyword>
<evidence type="ECO:0000256" key="6">
    <source>
        <dbReference type="ARBA" id="ARBA00022679"/>
    </source>
</evidence>
<evidence type="ECO:0000256" key="5">
    <source>
        <dbReference type="ARBA" id="ARBA00022643"/>
    </source>
</evidence>
<keyword evidence="9 15" id="KW-0418">Kinase</keyword>
<dbReference type="PANTHER" id="PTHR22749">
    <property type="entry name" value="RIBOFLAVIN KINASE/FMN ADENYLYLTRANSFERASE"/>
    <property type="match status" value="1"/>
</dbReference>
<evidence type="ECO:0000313" key="17">
    <source>
        <dbReference type="EMBL" id="MEX6632569.1"/>
    </source>
</evidence>
<dbReference type="NCBIfam" id="NF004160">
    <property type="entry name" value="PRK05627.1-3"/>
    <property type="match status" value="1"/>
</dbReference>
<evidence type="ECO:0000256" key="2">
    <source>
        <dbReference type="ARBA" id="ARBA00004726"/>
    </source>
</evidence>
<dbReference type="Pfam" id="PF06574">
    <property type="entry name" value="FAD_syn"/>
    <property type="match status" value="1"/>
</dbReference>
<evidence type="ECO:0000256" key="14">
    <source>
        <dbReference type="ARBA" id="ARBA00049494"/>
    </source>
</evidence>
<evidence type="ECO:0000256" key="7">
    <source>
        <dbReference type="ARBA" id="ARBA00022695"/>
    </source>
</evidence>
<dbReference type="CDD" id="cd02064">
    <property type="entry name" value="FAD_synthetase_N"/>
    <property type="match status" value="1"/>
</dbReference>
<comment type="caution">
    <text evidence="17">The sequence shown here is derived from an EMBL/GenBank/DDBJ whole genome shotgun (WGS) entry which is preliminary data.</text>
</comment>
<comment type="function">
    <text evidence="1">Catalyzes the phosphorylation of riboflavin to FMN followed by the adenylation of FMN to FAD.</text>
</comment>
<dbReference type="Pfam" id="PF01687">
    <property type="entry name" value="Flavokinase"/>
    <property type="match status" value="1"/>
</dbReference>
<evidence type="ECO:0000256" key="10">
    <source>
        <dbReference type="ARBA" id="ARBA00022827"/>
    </source>
</evidence>
<dbReference type="InterPro" id="IPR014729">
    <property type="entry name" value="Rossmann-like_a/b/a_fold"/>
</dbReference>
<evidence type="ECO:0000313" key="18">
    <source>
        <dbReference type="Proteomes" id="UP001560685"/>
    </source>
</evidence>
<keyword evidence="12" id="KW-0511">Multifunctional enzyme</keyword>
<dbReference type="InterPro" id="IPR015865">
    <property type="entry name" value="Riboflavin_kinase_bac/euk"/>
</dbReference>
<dbReference type="SUPFAM" id="SSF82114">
    <property type="entry name" value="Riboflavin kinase-like"/>
    <property type="match status" value="1"/>
</dbReference>
<evidence type="ECO:0000256" key="11">
    <source>
        <dbReference type="ARBA" id="ARBA00022840"/>
    </source>
</evidence>
<proteinExistence type="inferred from homology"/>